<comment type="caution">
    <text evidence="1">The sequence shown here is derived from an EMBL/GenBank/DDBJ whole genome shotgun (WGS) entry which is preliminary data.</text>
</comment>
<sequence length="602" mass="65943">MHEGNILSEEDVGLSGLGVLRLSPWQRRTLGKVVAPSPLEFATALDDPALLERAAHGLRAIVEEGVGGVWWEKSWSPPADGGRPDVLVLIESAAEEWSDAAASIDRIYTPDRLLVAVQQRGPMPISFAEILDRWRRHGATVLTDPHDPWSLFPAVQSVHSCGGSTGFLALLAGKSVVCHCPTFFSGWGLTQDALGVSSRSRSLSLIELFAAHALLGTRYYDPYDGQECCFEEALAVVRRCRALDRINRGIGVCVGMAFWKRRRIAEFVRTSAGNPRFTQRARRAVALAQAQGRGIAVWASREPPALASLAAAAGVPLIRVEDGFIRSSGLGADFIPPASITLDASGLYYDPSRPSDLERLLETITLDEATQQRTRRLIELMVSRNITKYAGGAASLPTLPPGRILLVPGQVEDDRSVLLGGAGITSNLDLLRRVRAANPEARILYKPHPDVDAGHRRGAIVDDEALLYADLIVRSGAMADLIRAIDEVHCLTSLAGFEALLRGKKVTVYGHPFYAGWGLTTDVSPPPRRRRQLTLEELVAGTLLFYPRYLDPLTGIPCGPETVIARFSDSTLWRPGLLVQVRRIQGRFRRWLSRTCRSIIRK</sequence>
<accession>H8FX02</accession>
<dbReference type="AlphaFoldDB" id="H8FX02"/>
<proteinExistence type="predicted"/>
<evidence type="ECO:0000313" key="2">
    <source>
        <dbReference type="Proteomes" id="UP000004169"/>
    </source>
</evidence>
<dbReference type="eggNOG" id="COG3563">
    <property type="taxonomic scope" value="Bacteria"/>
</dbReference>
<organism evidence="1 2">
    <name type="scientific">Magnetospirillum molischianum DSM 120</name>
    <dbReference type="NCBI Taxonomy" id="1150626"/>
    <lineage>
        <taxon>Bacteria</taxon>
        <taxon>Pseudomonadati</taxon>
        <taxon>Pseudomonadota</taxon>
        <taxon>Alphaproteobacteria</taxon>
        <taxon>Rhodospirillales</taxon>
        <taxon>Rhodospirillaceae</taxon>
        <taxon>Magnetospirillum</taxon>
    </lineage>
</organism>
<gene>
    <name evidence="1" type="ORF">PHAMO_510004</name>
</gene>
<dbReference type="EMBL" id="CAHP01000047">
    <property type="protein sequence ID" value="CCG42890.1"/>
    <property type="molecule type" value="Genomic_DNA"/>
</dbReference>
<dbReference type="Pfam" id="PF05159">
    <property type="entry name" value="Capsule_synth"/>
    <property type="match status" value="3"/>
</dbReference>
<dbReference type="STRING" id="1150626.PHAMO_510004"/>
<reference evidence="1 2" key="1">
    <citation type="journal article" date="2012" name="J. Bacteriol.">
        <title>Draft Genome Sequence of the Purple Photosynthetic Bacterium Phaeospirillum molischianum DSM120, a Particularly Versatile Bacterium.</title>
        <authorList>
            <person name="Duquesne K."/>
            <person name="Prima V."/>
            <person name="Ji B."/>
            <person name="Rouy Z."/>
            <person name="Medigue C."/>
            <person name="Talla E."/>
            <person name="Sturgis J.N."/>
        </authorList>
    </citation>
    <scope>NUCLEOTIDE SEQUENCE [LARGE SCALE GENOMIC DNA]</scope>
    <source>
        <strain evidence="2">DSM120</strain>
    </source>
</reference>
<evidence type="ECO:0000313" key="1">
    <source>
        <dbReference type="EMBL" id="CCG42890.1"/>
    </source>
</evidence>
<dbReference type="InterPro" id="IPR007833">
    <property type="entry name" value="Capsule_polysaccharide_synth"/>
</dbReference>
<dbReference type="Proteomes" id="UP000004169">
    <property type="component" value="Unassembled WGS sequence"/>
</dbReference>
<dbReference type="GO" id="GO:0015774">
    <property type="term" value="P:polysaccharide transport"/>
    <property type="evidence" value="ECO:0007669"/>
    <property type="project" value="InterPro"/>
</dbReference>
<protein>
    <submittedName>
        <fullName evidence="1">Capsule polysaccharide biosynthesis protein</fullName>
    </submittedName>
</protein>
<keyword evidence="2" id="KW-1185">Reference proteome</keyword>
<dbReference type="GO" id="GO:0000271">
    <property type="term" value="P:polysaccharide biosynthetic process"/>
    <property type="evidence" value="ECO:0007669"/>
    <property type="project" value="InterPro"/>
</dbReference>
<name>H8FX02_MAGML</name>
<dbReference type="OrthoDB" id="543755at2"/>
<dbReference type="CDD" id="cd16439">
    <property type="entry name" value="beta_Kdo_transferase_KpsC_2"/>
    <property type="match status" value="1"/>
</dbReference>